<dbReference type="Proteomes" id="UP001480595">
    <property type="component" value="Unassembled WGS sequence"/>
</dbReference>
<dbReference type="Gene3D" id="3.40.50.300">
    <property type="entry name" value="P-loop containing nucleotide triphosphate hydrolases"/>
    <property type="match status" value="1"/>
</dbReference>
<evidence type="ECO:0000313" key="3">
    <source>
        <dbReference type="Proteomes" id="UP001480595"/>
    </source>
</evidence>
<keyword evidence="3" id="KW-1185">Reference proteome</keyword>
<dbReference type="EMBL" id="JAQQWL010000011">
    <property type="protein sequence ID" value="KAK8048194.1"/>
    <property type="molecule type" value="Genomic_DNA"/>
</dbReference>
<sequence>MFQINPHCRQSDLSDGASLVSLMLFIYSHERNQQNTYGPNPRSETITSSIHADVLTACRNPTLEDQALARVHRLGQTKEGFIRRVMELQESKRSLAGGLLSPHDGGQTDDSNQSELQPLHIGAKRS</sequence>
<dbReference type="SUPFAM" id="SSF52540">
    <property type="entry name" value="P-loop containing nucleoside triphosphate hydrolases"/>
    <property type="match status" value="1"/>
</dbReference>
<feature type="region of interest" description="Disordered" evidence="1">
    <location>
        <begin position="93"/>
        <end position="126"/>
    </location>
</feature>
<organism evidence="2 3">
    <name type="scientific">Apiospora phragmitis</name>
    <dbReference type="NCBI Taxonomy" id="2905665"/>
    <lineage>
        <taxon>Eukaryota</taxon>
        <taxon>Fungi</taxon>
        <taxon>Dikarya</taxon>
        <taxon>Ascomycota</taxon>
        <taxon>Pezizomycotina</taxon>
        <taxon>Sordariomycetes</taxon>
        <taxon>Xylariomycetidae</taxon>
        <taxon>Amphisphaeriales</taxon>
        <taxon>Apiosporaceae</taxon>
        <taxon>Apiospora</taxon>
    </lineage>
</organism>
<evidence type="ECO:0000256" key="1">
    <source>
        <dbReference type="SAM" id="MobiDB-lite"/>
    </source>
</evidence>
<gene>
    <name evidence="2" type="ORF">PG994_009924</name>
</gene>
<protein>
    <submittedName>
        <fullName evidence="2">Uncharacterized protein</fullName>
    </submittedName>
</protein>
<proteinExistence type="predicted"/>
<name>A0ABR1TNE5_9PEZI</name>
<dbReference type="GeneID" id="92094396"/>
<accession>A0ABR1TNE5</accession>
<dbReference type="RefSeq" id="XP_066710443.1">
    <property type="nucleotide sequence ID" value="XM_066861333.1"/>
</dbReference>
<reference evidence="2 3" key="1">
    <citation type="submission" date="2023-01" db="EMBL/GenBank/DDBJ databases">
        <title>Analysis of 21 Apiospora genomes using comparative genomics revels a genus with tremendous synthesis potential of carbohydrate active enzymes and secondary metabolites.</title>
        <authorList>
            <person name="Sorensen T."/>
        </authorList>
    </citation>
    <scope>NUCLEOTIDE SEQUENCE [LARGE SCALE GENOMIC DNA]</scope>
    <source>
        <strain evidence="2 3">CBS 135458</strain>
    </source>
</reference>
<comment type="caution">
    <text evidence="2">The sequence shown here is derived from an EMBL/GenBank/DDBJ whole genome shotgun (WGS) entry which is preliminary data.</text>
</comment>
<evidence type="ECO:0000313" key="2">
    <source>
        <dbReference type="EMBL" id="KAK8048194.1"/>
    </source>
</evidence>
<dbReference type="InterPro" id="IPR027417">
    <property type="entry name" value="P-loop_NTPase"/>
</dbReference>